<dbReference type="InterPro" id="IPR025443">
    <property type="entry name" value="DUF4307"/>
</dbReference>
<comment type="caution">
    <text evidence="3">The sequence shown here is derived from an EMBL/GenBank/DDBJ whole genome shotgun (WGS) entry which is preliminary data.</text>
</comment>
<feature type="transmembrane region" description="Helical" evidence="2">
    <location>
        <begin position="32"/>
        <end position="53"/>
    </location>
</feature>
<dbReference type="EMBL" id="JACYHB010000013">
    <property type="protein sequence ID" value="MBD8080246.1"/>
    <property type="molecule type" value="Genomic_DNA"/>
</dbReference>
<dbReference type="AlphaFoldDB" id="A0A927J1L9"/>
<proteinExistence type="predicted"/>
<reference evidence="3" key="1">
    <citation type="journal article" date="2018" name="Curr. Microbiol.">
        <title>Cellulosimicrobium arenosum sp. nov., Isolated from Marine Sediment Sand.</title>
        <authorList>
            <person name="Oh M."/>
            <person name="Kim J.H."/>
            <person name="Yoon J.H."/>
            <person name="Schumann P."/>
            <person name="Kim W."/>
        </authorList>
    </citation>
    <scope>NUCLEOTIDE SEQUENCE</scope>
    <source>
        <strain evidence="3">KCTC 49039</strain>
    </source>
</reference>
<organism evidence="3 4">
    <name type="scientific">Cellulosimicrobium arenosum</name>
    <dbReference type="NCBI Taxonomy" id="2708133"/>
    <lineage>
        <taxon>Bacteria</taxon>
        <taxon>Bacillati</taxon>
        <taxon>Actinomycetota</taxon>
        <taxon>Actinomycetes</taxon>
        <taxon>Micrococcales</taxon>
        <taxon>Promicromonosporaceae</taxon>
        <taxon>Cellulosimicrobium</taxon>
    </lineage>
</organism>
<dbReference type="Pfam" id="PF14155">
    <property type="entry name" value="DUF4307"/>
    <property type="match status" value="1"/>
</dbReference>
<dbReference type="RefSeq" id="WP_191829824.1">
    <property type="nucleotide sequence ID" value="NZ_JACYHB010000013.1"/>
</dbReference>
<keyword evidence="2" id="KW-0812">Transmembrane</keyword>
<feature type="region of interest" description="Disordered" evidence="1">
    <location>
        <begin position="1"/>
        <end position="27"/>
    </location>
</feature>
<sequence length="142" mass="14939">MTDESTVPRPAAPPALPEGRYGPPSTPRRRRWAVAGISLAAVVGVVVTVLVGLDHADQDVRFQDVGFDVVDSERVDVTFEVYMDAGTTARCSVDALSESFAQVGTLDVTVGPVDTTESRWTVSVATSELATTGVVQSCLAAD</sequence>
<accession>A0A927J1L9</accession>
<dbReference type="Proteomes" id="UP000610846">
    <property type="component" value="Unassembled WGS sequence"/>
</dbReference>
<keyword evidence="2" id="KW-0472">Membrane</keyword>
<name>A0A927J1L9_9MICO</name>
<gene>
    <name evidence="3" type="ORF">IF651_14395</name>
</gene>
<evidence type="ECO:0000313" key="3">
    <source>
        <dbReference type="EMBL" id="MBD8080246.1"/>
    </source>
</evidence>
<evidence type="ECO:0000256" key="2">
    <source>
        <dbReference type="SAM" id="Phobius"/>
    </source>
</evidence>
<keyword evidence="2" id="KW-1133">Transmembrane helix</keyword>
<keyword evidence="4" id="KW-1185">Reference proteome</keyword>
<evidence type="ECO:0000256" key="1">
    <source>
        <dbReference type="SAM" id="MobiDB-lite"/>
    </source>
</evidence>
<reference evidence="3" key="2">
    <citation type="submission" date="2020-09" db="EMBL/GenBank/DDBJ databases">
        <authorList>
            <person name="Yu Y."/>
        </authorList>
    </citation>
    <scope>NUCLEOTIDE SEQUENCE</scope>
    <source>
        <strain evidence="3">KCTC 49039</strain>
    </source>
</reference>
<evidence type="ECO:0000313" key="4">
    <source>
        <dbReference type="Proteomes" id="UP000610846"/>
    </source>
</evidence>
<protein>
    <submittedName>
        <fullName evidence="3">DUF4307 domain-containing protein</fullName>
    </submittedName>
</protein>